<name>A0A0G4KKH4_VERLO</name>
<protein>
    <submittedName>
        <fullName evidence="1">Uncharacterized protein</fullName>
    </submittedName>
</protein>
<organism evidence="1 2">
    <name type="scientific">Verticillium longisporum</name>
    <name type="common">Verticillium dahliae var. longisporum</name>
    <dbReference type="NCBI Taxonomy" id="100787"/>
    <lineage>
        <taxon>Eukaryota</taxon>
        <taxon>Fungi</taxon>
        <taxon>Dikarya</taxon>
        <taxon>Ascomycota</taxon>
        <taxon>Pezizomycotina</taxon>
        <taxon>Sordariomycetes</taxon>
        <taxon>Hypocreomycetidae</taxon>
        <taxon>Glomerellales</taxon>
        <taxon>Plectosphaerellaceae</taxon>
        <taxon>Verticillium</taxon>
    </lineage>
</organism>
<dbReference type="EMBL" id="CVQI01001061">
    <property type="protein sequence ID" value="CRK05092.1"/>
    <property type="molecule type" value="Genomic_DNA"/>
</dbReference>
<reference evidence="2" key="1">
    <citation type="submission" date="2015-05" db="EMBL/GenBank/DDBJ databases">
        <authorList>
            <person name="Fogelqvist Johan"/>
        </authorList>
    </citation>
    <scope>NUCLEOTIDE SEQUENCE [LARGE SCALE GENOMIC DNA]</scope>
</reference>
<accession>A0A0G4KKH4</accession>
<dbReference type="AlphaFoldDB" id="A0A0G4KKH4"/>
<evidence type="ECO:0000313" key="2">
    <source>
        <dbReference type="Proteomes" id="UP000045706"/>
    </source>
</evidence>
<evidence type="ECO:0000313" key="1">
    <source>
        <dbReference type="EMBL" id="CRK05092.1"/>
    </source>
</evidence>
<gene>
    <name evidence="1" type="ORF">BN1723_020911</name>
</gene>
<sequence length="20" mass="2315">YDLQHVCLDANLQRVQQPSS</sequence>
<feature type="non-terminal residue" evidence="1">
    <location>
        <position position="1"/>
    </location>
</feature>
<proteinExistence type="predicted"/>
<dbReference type="Proteomes" id="UP000045706">
    <property type="component" value="Unassembled WGS sequence"/>
</dbReference>